<keyword evidence="2" id="KW-0503">Monooxygenase</keyword>
<reference evidence="3" key="1">
    <citation type="submission" date="2021-08" db="EMBL/GenBank/DDBJ databases">
        <authorList>
            <person name="Stevens D.C."/>
        </authorList>
    </citation>
    <scope>NUCLEOTIDE SEQUENCE</scope>
    <source>
        <strain evidence="3">DSM 53165</strain>
    </source>
</reference>
<dbReference type="InterPro" id="IPR002397">
    <property type="entry name" value="Cyt_P450_B"/>
</dbReference>
<dbReference type="PANTHER" id="PTHR46696">
    <property type="entry name" value="P450, PUTATIVE (EUROFUNG)-RELATED"/>
    <property type="match status" value="1"/>
</dbReference>
<dbReference type="Gene3D" id="1.10.630.10">
    <property type="entry name" value="Cytochrome P450"/>
    <property type="match status" value="1"/>
</dbReference>
<gene>
    <name evidence="3" type="ORF">K7C98_24520</name>
</gene>
<dbReference type="InterPro" id="IPR001128">
    <property type="entry name" value="Cyt_P450"/>
</dbReference>
<keyword evidence="2" id="KW-0408">Iron</keyword>
<comment type="similarity">
    <text evidence="1 2">Belongs to the cytochrome P450 family.</text>
</comment>
<dbReference type="PRINTS" id="PR00359">
    <property type="entry name" value="BP450"/>
</dbReference>
<dbReference type="Pfam" id="PF00067">
    <property type="entry name" value="p450"/>
    <property type="match status" value="1"/>
</dbReference>
<evidence type="ECO:0000313" key="3">
    <source>
        <dbReference type="EMBL" id="MBZ5712419.1"/>
    </source>
</evidence>
<dbReference type="InterPro" id="IPR017972">
    <property type="entry name" value="Cyt_P450_CS"/>
</dbReference>
<dbReference type="InterPro" id="IPR036396">
    <property type="entry name" value="Cyt_P450_sf"/>
</dbReference>
<keyword evidence="2" id="KW-0560">Oxidoreductase</keyword>
<protein>
    <submittedName>
        <fullName evidence="3">Cytochrome P450</fullName>
    </submittedName>
</protein>
<dbReference type="PANTHER" id="PTHR46696:SF4">
    <property type="entry name" value="BIOTIN BIOSYNTHESIS CYTOCHROME P450"/>
    <property type="match status" value="1"/>
</dbReference>
<keyword evidence="2" id="KW-0349">Heme</keyword>
<accession>A0ABS7TW30</accession>
<organism evidence="3 4">
    <name type="scientific">Nannocystis pusilla</name>
    <dbReference type="NCBI Taxonomy" id="889268"/>
    <lineage>
        <taxon>Bacteria</taxon>
        <taxon>Pseudomonadati</taxon>
        <taxon>Myxococcota</taxon>
        <taxon>Polyangia</taxon>
        <taxon>Nannocystales</taxon>
        <taxon>Nannocystaceae</taxon>
        <taxon>Nannocystis</taxon>
    </lineage>
</organism>
<comment type="caution">
    <text evidence="3">The sequence shown here is derived from an EMBL/GenBank/DDBJ whole genome shotgun (WGS) entry which is preliminary data.</text>
</comment>
<dbReference type="PROSITE" id="PS00086">
    <property type="entry name" value="CYTOCHROME_P450"/>
    <property type="match status" value="1"/>
</dbReference>
<dbReference type="SUPFAM" id="SSF48264">
    <property type="entry name" value="Cytochrome P450"/>
    <property type="match status" value="1"/>
</dbReference>
<dbReference type="Proteomes" id="UP001139031">
    <property type="component" value="Unassembled WGS sequence"/>
</dbReference>
<evidence type="ECO:0000256" key="1">
    <source>
        <dbReference type="ARBA" id="ARBA00010617"/>
    </source>
</evidence>
<dbReference type="EMBL" id="JAIRAU010000031">
    <property type="protein sequence ID" value="MBZ5712419.1"/>
    <property type="molecule type" value="Genomic_DNA"/>
</dbReference>
<sequence>MELFADSVRRDPYPFYEHLRSESPVVHDSRTDVWMLLDHDSVRRALNDHEVFSSAVVAPPAMTSQWLVFNDQPRHTRLRALVTRGFAPRAVAAMEPRIRELARELLAATRGREAFDLVDEFAVPLPLRVIAELFGAPAEDLPRYRRWSDVIMALGWSVAGGEAAARVHAEFAAVTDEMREYLAGLTDSRRVAGRDDLLTRLVEADADGELLGADELLGFFQLLLSAGHETTTNLIANAVLCLLEHPHELARLRATPELLGTAIEEVLRHRSPVQAMFRVTRSPVELHGRTIPEGRMVMPMIGAANRDPRKFDDPHHFDITRDPNPHLAFGHGIHFCVGAPLSRLEARVAMGELLARFVRMERADDEPWQPRRAIHVLGPTHLRLRCTEG</sequence>
<evidence type="ECO:0000313" key="4">
    <source>
        <dbReference type="Proteomes" id="UP001139031"/>
    </source>
</evidence>
<keyword evidence="2" id="KW-0479">Metal-binding</keyword>
<keyword evidence="4" id="KW-1185">Reference proteome</keyword>
<dbReference type="PRINTS" id="PR00385">
    <property type="entry name" value="P450"/>
</dbReference>
<proteinExistence type="inferred from homology"/>
<dbReference type="RefSeq" id="WP_224194178.1">
    <property type="nucleotide sequence ID" value="NZ_JAIRAU010000031.1"/>
</dbReference>
<evidence type="ECO:0000256" key="2">
    <source>
        <dbReference type="RuleBase" id="RU000461"/>
    </source>
</evidence>
<name>A0ABS7TW30_9BACT</name>